<dbReference type="InterPro" id="IPR032377">
    <property type="entry name" value="STAR_dimer"/>
</dbReference>
<dbReference type="PANTHER" id="PTHR11208:SF125">
    <property type="entry name" value="KH DOMAIN-CONTAINING RNA-BINDING PROTEIN QKI"/>
    <property type="match status" value="1"/>
</dbReference>
<reference evidence="4" key="2">
    <citation type="journal article" date="2023" name="Infect Dis Poverty">
        <title>Chromosome-scale genome of the human blood fluke Schistosoma mekongi and its implications for public health.</title>
        <authorList>
            <person name="Zhou M."/>
            <person name="Xu L."/>
            <person name="Xu D."/>
            <person name="Chen W."/>
            <person name="Khan J."/>
            <person name="Hu Y."/>
            <person name="Huang H."/>
            <person name="Wei H."/>
            <person name="Zhang Y."/>
            <person name="Chusongsang P."/>
            <person name="Tanasarnprasert K."/>
            <person name="Hu X."/>
            <person name="Limpanont Y."/>
            <person name="Lv Z."/>
        </authorList>
    </citation>
    <scope>NUCLEOTIDE SEQUENCE</scope>
    <source>
        <strain evidence="4">LV_2022a</strain>
    </source>
</reference>
<evidence type="ECO:0000259" key="3">
    <source>
        <dbReference type="SMART" id="SM00322"/>
    </source>
</evidence>
<dbReference type="Pfam" id="PF22675">
    <property type="entry name" value="KH-I_KHDC4-BBP"/>
    <property type="match status" value="1"/>
</dbReference>
<keyword evidence="2" id="KW-0694">RNA-binding</keyword>
<dbReference type="Proteomes" id="UP001292079">
    <property type="component" value="Unassembled WGS sequence"/>
</dbReference>
<keyword evidence="5" id="KW-1185">Reference proteome</keyword>
<dbReference type="CDD" id="cd22383">
    <property type="entry name" value="KH-I_Hqk_like"/>
    <property type="match status" value="1"/>
</dbReference>
<reference evidence="4" key="1">
    <citation type="submission" date="2022-04" db="EMBL/GenBank/DDBJ databases">
        <authorList>
            <person name="Xu L."/>
            <person name="Lv Z."/>
        </authorList>
    </citation>
    <scope>NUCLEOTIDE SEQUENCE</scope>
    <source>
        <strain evidence="4">LV_2022a</strain>
    </source>
</reference>
<evidence type="ECO:0000313" key="5">
    <source>
        <dbReference type="Proteomes" id="UP001292079"/>
    </source>
</evidence>
<dbReference type="GO" id="GO:0005634">
    <property type="term" value="C:nucleus"/>
    <property type="evidence" value="ECO:0007669"/>
    <property type="project" value="TreeGrafter"/>
</dbReference>
<dbReference type="InterPro" id="IPR045071">
    <property type="entry name" value="BBP-like"/>
</dbReference>
<keyword evidence="1" id="KW-0217">Developmental protein</keyword>
<dbReference type="SUPFAM" id="SSF54791">
    <property type="entry name" value="Eukaryotic type KH-domain (KH-domain type I)"/>
    <property type="match status" value="1"/>
</dbReference>
<protein>
    <recommendedName>
        <fullName evidence="3">K Homology domain-containing protein</fullName>
    </recommendedName>
</protein>
<dbReference type="GO" id="GO:0048024">
    <property type="term" value="P:regulation of mRNA splicing, via spliceosome"/>
    <property type="evidence" value="ECO:0007669"/>
    <property type="project" value="TreeGrafter"/>
</dbReference>
<gene>
    <name evidence="4" type="ORF">MN116_001248</name>
</gene>
<proteinExistence type="predicted"/>
<dbReference type="EMBL" id="JALJAT010000001">
    <property type="protein sequence ID" value="KAK4476016.1"/>
    <property type="molecule type" value="Genomic_DNA"/>
</dbReference>
<dbReference type="SMART" id="SM00322">
    <property type="entry name" value="KH"/>
    <property type="match status" value="1"/>
</dbReference>
<name>A0AAE1ZKM7_SCHME</name>
<evidence type="ECO:0000256" key="2">
    <source>
        <dbReference type="ARBA" id="ARBA00022884"/>
    </source>
</evidence>
<dbReference type="InterPro" id="IPR004087">
    <property type="entry name" value="KH_dom"/>
</dbReference>
<organism evidence="4 5">
    <name type="scientific">Schistosoma mekongi</name>
    <name type="common">Parasitic worm</name>
    <dbReference type="NCBI Taxonomy" id="38744"/>
    <lineage>
        <taxon>Eukaryota</taxon>
        <taxon>Metazoa</taxon>
        <taxon>Spiralia</taxon>
        <taxon>Lophotrochozoa</taxon>
        <taxon>Platyhelminthes</taxon>
        <taxon>Trematoda</taxon>
        <taxon>Digenea</taxon>
        <taxon>Strigeidida</taxon>
        <taxon>Schistosomatoidea</taxon>
        <taxon>Schistosomatidae</taxon>
        <taxon>Schistosoma</taxon>
    </lineage>
</organism>
<accession>A0AAE1ZKM7</accession>
<dbReference type="GO" id="GO:0003729">
    <property type="term" value="F:mRNA binding"/>
    <property type="evidence" value="ECO:0007669"/>
    <property type="project" value="TreeGrafter"/>
</dbReference>
<dbReference type="FunFam" id="3.30.1370.10:FF:000028">
    <property type="entry name" value="protein quaking isoform X2"/>
    <property type="match status" value="1"/>
</dbReference>
<evidence type="ECO:0000256" key="1">
    <source>
        <dbReference type="ARBA" id="ARBA00022473"/>
    </source>
</evidence>
<dbReference type="PANTHER" id="PTHR11208">
    <property type="entry name" value="RNA-BINDING PROTEIN RELATED"/>
    <property type="match status" value="1"/>
</dbReference>
<feature type="domain" description="K Homology" evidence="3">
    <location>
        <begin position="90"/>
        <end position="186"/>
    </location>
</feature>
<comment type="caution">
    <text evidence="4">The sequence shown here is derived from an EMBL/GenBank/DDBJ whole genome shotgun (WGS) entry which is preliminary data.</text>
</comment>
<dbReference type="Gene3D" id="3.30.1370.10">
    <property type="entry name" value="K Homology domain, type 1"/>
    <property type="match status" value="1"/>
</dbReference>
<evidence type="ECO:0000313" key="4">
    <source>
        <dbReference type="EMBL" id="KAK4476016.1"/>
    </source>
</evidence>
<dbReference type="InterPro" id="IPR055256">
    <property type="entry name" value="KH_1_KHDC4/BBP-like"/>
</dbReference>
<dbReference type="AlphaFoldDB" id="A0AAE1ZKM7"/>
<sequence length="545" mass="59279">MSENLLKQADLVVENENVVVDSVLVHKATPEYLQELLKDKKQLQNFPNIFLHLEFILEKEISRVRQKLFYLNESVKKTENELPVPSGKIVSLQEKVFVPVKENPNYNFVGRLLGPRGLTAKQLEQDLECKIMVRGKGSLRDKRKEDLNKGKPNWEHLDEELHVLVSVEDFENRATIKLRRASETIRAFLEQGVRTPDGEDQVKKRQLMELAVINGTYRAVNQRSVFSCSANSTSELLLRDEDLHQQCVNEHVIVHSHPPTNKSDIVWNHKDRQQAHIQQVQQHQQLILQHQSLTVLNHQAAAAAAAAAAQILPSNKYTSSNILPQIQSQVLPASLTTNCLLPGAINSALPHATSVHSIANSQLSHSVPSLSSANLSTYLPNTNLSGLLYPLAANATLSAAVSTGAPTNNGQLNLSLPLSQITGGITGSGLSGLPLSIGSTLHATSHDQLAAVAAALLGGSGTGGIGSSSTNLHLCNGNMNNTVPNINSGSHNYPITPHTSLADAVNILEYNSTSNAQDCGTGPLKLRSVQASSSSFARMHPYLRQ</sequence>
<dbReference type="InterPro" id="IPR036612">
    <property type="entry name" value="KH_dom_type_1_sf"/>
</dbReference>
<dbReference type="Pfam" id="PF16544">
    <property type="entry name" value="STAR_dimer"/>
    <property type="match status" value="1"/>
</dbReference>